<keyword evidence="1" id="KW-0812">Transmembrane</keyword>
<dbReference type="Proteomes" id="UP000075886">
    <property type="component" value="Unassembled WGS sequence"/>
</dbReference>
<dbReference type="EnsemblMetazoa" id="AFAF015509-RA">
    <property type="protein sequence ID" value="AFAF015509-PA"/>
    <property type="gene ID" value="AFAF015509"/>
</dbReference>
<accession>A0A182QRN9</accession>
<keyword evidence="3" id="KW-1185">Reference proteome</keyword>
<keyword evidence="1" id="KW-0472">Membrane</keyword>
<evidence type="ECO:0000256" key="1">
    <source>
        <dbReference type="SAM" id="Phobius"/>
    </source>
</evidence>
<reference evidence="3" key="1">
    <citation type="submission" date="2014-01" db="EMBL/GenBank/DDBJ databases">
        <title>The Genome Sequence of Anopheles farauti FAR1 (V2).</title>
        <authorList>
            <consortium name="The Broad Institute Genomics Platform"/>
            <person name="Neafsey D.E."/>
            <person name="Besansky N."/>
            <person name="Howell P."/>
            <person name="Walton C."/>
            <person name="Young S.K."/>
            <person name="Zeng Q."/>
            <person name="Gargeya S."/>
            <person name="Fitzgerald M."/>
            <person name="Haas B."/>
            <person name="Abouelleil A."/>
            <person name="Allen A.W."/>
            <person name="Alvarado L."/>
            <person name="Arachchi H.M."/>
            <person name="Berlin A.M."/>
            <person name="Chapman S.B."/>
            <person name="Gainer-Dewar J."/>
            <person name="Goldberg J."/>
            <person name="Griggs A."/>
            <person name="Gujja S."/>
            <person name="Hansen M."/>
            <person name="Howarth C."/>
            <person name="Imamovic A."/>
            <person name="Ireland A."/>
            <person name="Larimer J."/>
            <person name="McCowan C."/>
            <person name="Murphy C."/>
            <person name="Pearson M."/>
            <person name="Poon T.W."/>
            <person name="Priest M."/>
            <person name="Roberts A."/>
            <person name="Saif S."/>
            <person name="Shea T."/>
            <person name="Sisk P."/>
            <person name="Sykes S."/>
            <person name="Wortman J."/>
            <person name="Nusbaum C."/>
            <person name="Birren B."/>
        </authorList>
    </citation>
    <scope>NUCLEOTIDE SEQUENCE [LARGE SCALE GENOMIC DNA]</scope>
    <source>
        <strain evidence="3">FAR1</strain>
    </source>
</reference>
<name>A0A182QRN9_9DIPT</name>
<dbReference type="AlphaFoldDB" id="A0A182QRN9"/>
<sequence length="155" mass="17755">MHYYYFQLPLRADAFGVFVLRHMIRPVGRALECTIKPDRPGQTVRGNSSNRTVHPRSSVMSMMMMKSIRHQICIRVGLRKFPPDDVRFGLRKDLRTVQTMDIGYHFEAPTFKANVVDFTFLLLRLPSLLLLLLLLLLEGDFVVPNASQGNCNFSG</sequence>
<protein>
    <submittedName>
        <fullName evidence="2">Uncharacterized protein</fullName>
    </submittedName>
</protein>
<feature type="transmembrane region" description="Helical" evidence="1">
    <location>
        <begin position="115"/>
        <end position="137"/>
    </location>
</feature>
<organism evidence="2 3">
    <name type="scientific">Anopheles farauti</name>
    <dbReference type="NCBI Taxonomy" id="69004"/>
    <lineage>
        <taxon>Eukaryota</taxon>
        <taxon>Metazoa</taxon>
        <taxon>Ecdysozoa</taxon>
        <taxon>Arthropoda</taxon>
        <taxon>Hexapoda</taxon>
        <taxon>Insecta</taxon>
        <taxon>Pterygota</taxon>
        <taxon>Neoptera</taxon>
        <taxon>Endopterygota</taxon>
        <taxon>Diptera</taxon>
        <taxon>Nematocera</taxon>
        <taxon>Culicoidea</taxon>
        <taxon>Culicidae</taxon>
        <taxon>Anophelinae</taxon>
        <taxon>Anopheles</taxon>
    </lineage>
</organism>
<evidence type="ECO:0000313" key="3">
    <source>
        <dbReference type="Proteomes" id="UP000075886"/>
    </source>
</evidence>
<keyword evidence="1" id="KW-1133">Transmembrane helix</keyword>
<evidence type="ECO:0000313" key="2">
    <source>
        <dbReference type="EnsemblMetazoa" id="AFAF015509-PA"/>
    </source>
</evidence>
<dbReference type="EMBL" id="AXCN02001040">
    <property type="status" value="NOT_ANNOTATED_CDS"/>
    <property type="molecule type" value="Genomic_DNA"/>
</dbReference>
<dbReference type="VEuPathDB" id="VectorBase:AFAF015509"/>
<reference evidence="2" key="2">
    <citation type="submission" date="2020-05" db="UniProtKB">
        <authorList>
            <consortium name="EnsemblMetazoa"/>
        </authorList>
    </citation>
    <scope>IDENTIFICATION</scope>
    <source>
        <strain evidence="2">FAR1</strain>
    </source>
</reference>
<dbReference type="EMBL" id="AXCN02001039">
    <property type="status" value="NOT_ANNOTATED_CDS"/>
    <property type="molecule type" value="Genomic_DNA"/>
</dbReference>
<proteinExistence type="predicted"/>